<reference evidence="1" key="1">
    <citation type="submission" date="2019-11" db="EMBL/GenBank/DDBJ databases">
        <authorList>
            <person name="Feng L."/>
        </authorList>
    </citation>
    <scope>NUCLEOTIDE SEQUENCE</scope>
    <source>
        <strain evidence="1">VrattiLFYP33</strain>
    </source>
</reference>
<proteinExistence type="predicted"/>
<organism evidence="1">
    <name type="scientific">Veillonella ratti</name>
    <dbReference type="NCBI Taxonomy" id="103892"/>
    <lineage>
        <taxon>Bacteria</taxon>
        <taxon>Bacillati</taxon>
        <taxon>Bacillota</taxon>
        <taxon>Negativicutes</taxon>
        <taxon>Veillonellales</taxon>
        <taxon>Veillonellaceae</taxon>
        <taxon>Veillonella</taxon>
    </lineage>
</organism>
<accession>A0A6N3ANU3</accession>
<dbReference type="EMBL" id="CACRUX010000033">
    <property type="protein sequence ID" value="VYT94209.1"/>
    <property type="molecule type" value="Genomic_DNA"/>
</dbReference>
<dbReference type="RefSeq" id="WP_021840029.1">
    <property type="nucleotide sequence ID" value="NZ_CACRUX010000033.1"/>
</dbReference>
<name>A0A6N3ANU3_9FIRM</name>
<evidence type="ECO:0000313" key="1">
    <source>
        <dbReference type="EMBL" id="VYT94209.1"/>
    </source>
</evidence>
<sequence>MSNFEWTKKDIIVIKDGYHYTFIAPYNDYDNVSLDLRNFIKQDEIYNFAVDSKIDKNKLIIIYVNRSLDLILCIKSKSDYKAIKIESMDKQFVYSIYPKLWITNLSYYIYIDHYLYKVDKQTLEIERILSDINGIPSISISGNVIYKNDINYISVVMSKANKKLFLVPRYSSLQSWGSNKDSFILSLNDKIENMTLSGNHNYTVVKPSYGDLKFEGDLGRFKIVRFIPDSGEEPFIDWALWFESIKDGVEYKYYHYYMYDSLTNHFYELPSQLLGFFSHKNELITGYSGEVNLEAISQLIHIGY</sequence>
<dbReference type="AlphaFoldDB" id="A0A6N3ANU3"/>
<gene>
    <name evidence="1" type="ORF">VRLFYP33_00844</name>
</gene>
<protein>
    <submittedName>
        <fullName evidence="1">Uncharacterized protein</fullName>
    </submittedName>
</protein>